<comment type="caution">
    <text evidence="1">The sequence shown here is derived from an EMBL/GenBank/DDBJ whole genome shotgun (WGS) entry which is preliminary data.</text>
</comment>
<name>A0ACC2WL82_9TREE</name>
<sequence length="505" mass="55168">MDEARHQEPQASLNAVESLVPPPTHHSSGDQSREGSQPSSEQAPSTNSSFLLTLKAARSRNHREEPSFDADQTTDDERRRQTPTKRPDGESAEHRKLSTKTSSTSRKGHAPPPRPAQPVFTNLILPHAKVPRAPTSGMYFSRLPSQGFPPPKALRAHTGTLAGNLLYVIGGCDKYGCWPGVATFNTETHMWRTLQTGGEAMPPLRAHTTTLVGKTLYVFGGGDGPTYSNDIYACDTYTHTWSKPRITTPQRPPPRRAHTAVHYKQYILIFGGGNGHAALNDVWACDVSDPRALSWEEWNASGDVPVCKGYHTANLVGEKMVVYGGSDGVHSFADVHVLDIGEFLRLAMMKGDGGLMRAASMVWTRVNTDVQVQRLSHTSTQVGSYLFILGGHDGQRYAQDVLLFNLGTPLFPLFRPPAHFLAVTLAWESKPIHGIPPAGRGYHIAVLHDSRILVSGGYDGHVHFGDLHALELASCAYLPQVTTFEVDEGAKRDTVPGVGDQRVDN</sequence>
<protein>
    <submittedName>
        <fullName evidence="1">Uncharacterized protein</fullName>
    </submittedName>
</protein>
<evidence type="ECO:0000313" key="2">
    <source>
        <dbReference type="Proteomes" id="UP001230649"/>
    </source>
</evidence>
<reference evidence="1" key="1">
    <citation type="submission" date="2023-04" db="EMBL/GenBank/DDBJ databases">
        <title>Draft Genome sequencing of Naganishia species isolated from polar environments using Oxford Nanopore Technology.</title>
        <authorList>
            <person name="Leo P."/>
            <person name="Venkateswaran K."/>
        </authorList>
    </citation>
    <scope>NUCLEOTIDE SEQUENCE</scope>
    <source>
        <strain evidence="1">MNA-CCFEE 5262</strain>
    </source>
</reference>
<organism evidence="1 2">
    <name type="scientific">Naganishia adeliensis</name>
    <dbReference type="NCBI Taxonomy" id="92952"/>
    <lineage>
        <taxon>Eukaryota</taxon>
        <taxon>Fungi</taxon>
        <taxon>Dikarya</taxon>
        <taxon>Basidiomycota</taxon>
        <taxon>Agaricomycotina</taxon>
        <taxon>Tremellomycetes</taxon>
        <taxon>Filobasidiales</taxon>
        <taxon>Filobasidiaceae</taxon>
        <taxon>Naganishia</taxon>
    </lineage>
</organism>
<gene>
    <name evidence="1" type="ORF">QFC20_002285</name>
</gene>
<proteinExistence type="predicted"/>
<evidence type="ECO:0000313" key="1">
    <source>
        <dbReference type="EMBL" id="KAJ9112493.1"/>
    </source>
</evidence>
<dbReference type="EMBL" id="JASBWS010000015">
    <property type="protein sequence ID" value="KAJ9112493.1"/>
    <property type="molecule type" value="Genomic_DNA"/>
</dbReference>
<accession>A0ACC2WL82</accession>
<dbReference type="Proteomes" id="UP001230649">
    <property type="component" value="Unassembled WGS sequence"/>
</dbReference>
<keyword evidence="2" id="KW-1185">Reference proteome</keyword>